<organism evidence="1 2">
    <name type="scientific">Corallococcus interemptor</name>
    <dbReference type="NCBI Taxonomy" id="2316720"/>
    <lineage>
        <taxon>Bacteria</taxon>
        <taxon>Pseudomonadati</taxon>
        <taxon>Myxococcota</taxon>
        <taxon>Myxococcia</taxon>
        <taxon>Myxococcales</taxon>
        <taxon>Cystobacterineae</taxon>
        <taxon>Myxococcaceae</taxon>
        <taxon>Corallococcus</taxon>
    </lineage>
</organism>
<dbReference type="EMBL" id="RAWM01000045">
    <property type="protein sequence ID" value="RKH67960.1"/>
    <property type="molecule type" value="Genomic_DNA"/>
</dbReference>
<proteinExistence type="predicted"/>
<dbReference type="InterPro" id="IPR011750">
    <property type="entry name" value="Gmx_para_CXXCG"/>
</dbReference>
<sequence length="239" mass="26791">MRYFEVRGPPDGVEPQWSGEYRAEHRWHLSGVDCPRFGPWAWMDAFPSVDLSSLQEPVLAESKGPMSVAEYSRLVALIRPFVPPELPIRAGGSFGPMVGTARGRFGPITCWPTWRVLLREDAVDLLKAEGLRGIIAVRMELRSRRSTMPALYELEARPLARLHPDCIGEFKTPACELCGKPESFSLPPKRWLLRSSIPEGLDVFGIDGANPRVVSERFVETVQRLGPSDVHYRELPAAD</sequence>
<dbReference type="AlphaFoldDB" id="A0A3A8QM46"/>
<keyword evidence="2" id="KW-1185">Reference proteome</keyword>
<evidence type="ECO:0000313" key="2">
    <source>
        <dbReference type="Proteomes" id="UP000282656"/>
    </source>
</evidence>
<accession>A0A3A8QM46</accession>
<comment type="caution">
    <text evidence="1">The sequence shown here is derived from an EMBL/GenBank/DDBJ whole genome shotgun (WGS) entry which is preliminary data.</text>
</comment>
<gene>
    <name evidence="1" type="ORF">D7X96_18355</name>
</gene>
<name>A0A3A8QM46_9BACT</name>
<dbReference type="OrthoDB" id="5496921at2"/>
<evidence type="ECO:0000313" key="1">
    <source>
        <dbReference type="EMBL" id="RKH67960.1"/>
    </source>
</evidence>
<protein>
    <submittedName>
        <fullName evidence="1">Uncharacterized protein</fullName>
    </submittedName>
</protein>
<dbReference type="NCBIfam" id="TIGR02264">
    <property type="entry name" value="gmx_para_CXXCG"/>
    <property type="match status" value="1"/>
</dbReference>
<dbReference type="RefSeq" id="WP_121721916.1">
    <property type="nucleotide sequence ID" value="NZ_RAWM01000045.1"/>
</dbReference>
<dbReference type="Proteomes" id="UP000282656">
    <property type="component" value="Unassembled WGS sequence"/>
</dbReference>
<dbReference type="Pfam" id="PF09535">
    <property type="entry name" value="Gmx_para_CXXCG"/>
    <property type="match status" value="1"/>
</dbReference>
<reference evidence="2" key="1">
    <citation type="submission" date="2018-09" db="EMBL/GenBank/DDBJ databases">
        <authorList>
            <person name="Livingstone P.G."/>
            <person name="Whitworth D.E."/>
        </authorList>
    </citation>
    <scope>NUCLEOTIDE SEQUENCE [LARGE SCALE GENOMIC DNA]</scope>
    <source>
        <strain evidence="2">AB047A</strain>
    </source>
</reference>